<dbReference type="PROSITE" id="PS50126">
    <property type="entry name" value="S1"/>
    <property type="match status" value="5"/>
</dbReference>
<accession>A0A5B8XTP5</accession>
<proteinExistence type="inferred from homology"/>
<evidence type="ECO:0000313" key="8">
    <source>
        <dbReference type="EMBL" id="QED27016.1"/>
    </source>
</evidence>
<protein>
    <recommendedName>
        <fullName evidence="6">30S ribosomal protein S1</fullName>
    </recommendedName>
</protein>
<dbReference type="InterPro" id="IPR035104">
    <property type="entry name" value="Ribosomal_protein_S1-like"/>
</dbReference>
<keyword evidence="4 6" id="KW-0689">Ribosomal protein</keyword>
<dbReference type="PANTHER" id="PTHR10724">
    <property type="entry name" value="30S RIBOSOMAL PROTEIN S1"/>
    <property type="match status" value="1"/>
</dbReference>
<dbReference type="GO" id="GO:0003735">
    <property type="term" value="F:structural constituent of ribosome"/>
    <property type="evidence" value="ECO:0007669"/>
    <property type="project" value="InterPro"/>
</dbReference>
<evidence type="ECO:0000256" key="6">
    <source>
        <dbReference type="PIRNR" id="PIRNR002111"/>
    </source>
</evidence>
<dbReference type="KEGG" id="bbae:FRD01_07125"/>
<comment type="function">
    <text evidence="6">Binds mRNA; thus facilitating recognition of the initiation point. It is needed to translate mRNA with a short Shine-Dalgarno (SD) purine-rich sequence.</text>
</comment>
<evidence type="ECO:0000259" key="7">
    <source>
        <dbReference type="PROSITE" id="PS50126"/>
    </source>
</evidence>
<dbReference type="CDD" id="cd04465">
    <property type="entry name" value="S1_RPS1_repeat_ec2_hs2"/>
    <property type="match status" value="1"/>
</dbReference>
<feature type="domain" description="S1 motif" evidence="7">
    <location>
        <begin position="93"/>
        <end position="158"/>
    </location>
</feature>
<dbReference type="Pfam" id="PF00575">
    <property type="entry name" value="S1"/>
    <property type="match status" value="5"/>
</dbReference>
<feature type="domain" description="S1 motif" evidence="7">
    <location>
        <begin position="265"/>
        <end position="334"/>
    </location>
</feature>
<keyword evidence="5 6" id="KW-0687">Ribonucleoprotein</keyword>
<comment type="similarity">
    <text evidence="1 6">Belongs to the bacterial ribosomal protein bS1 family.</text>
</comment>
<evidence type="ECO:0000256" key="4">
    <source>
        <dbReference type="ARBA" id="ARBA00022980"/>
    </source>
</evidence>
<evidence type="ECO:0000313" key="9">
    <source>
        <dbReference type="Proteomes" id="UP000321595"/>
    </source>
</evidence>
<feature type="domain" description="S1 motif" evidence="7">
    <location>
        <begin position="438"/>
        <end position="507"/>
    </location>
</feature>
<dbReference type="InterPro" id="IPR050437">
    <property type="entry name" value="Ribos_protein_bS1-like"/>
</dbReference>
<dbReference type="OrthoDB" id="9804077at2"/>
<evidence type="ECO:0000256" key="2">
    <source>
        <dbReference type="ARBA" id="ARBA00022737"/>
    </source>
</evidence>
<evidence type="ECO:0000256" key="5">
    <source>
        <dbReference type="ARBA" id="ARBA00023274"/>
    </source>
</evidence>
<gene>
    <name evidence="8" type="ORF">FRD01_07125</name>
</gene>
<keyword evidence="9" id="KW-1185">Reference proteome</keyword>
<dbReference type="PIRSF" id="PIRSF002111">
    <property type="entry name" value="RpsA"/>
    <property type="match status" value="1"/>
</dbReference>
<dbReference type="CDD" id="cd05688">
    <property type="entry name" value="S1_RPS1_repeat_ec3"/>
    <property type="match status" value="1"/>
</dbReference>
<keyword evidence="2" id="KW-0677">Repeat</keyword>
<dbReference type="InterPro" id="IPR003029">
    <property type="entry name" value="S1_domain"/>
</dbReference>
<dbReference type="AlphaFoldDB" id="A0A5B8XTP5"/>
<feature type="domain" description="S1 motif" evidence="7">
    <location>
        <begin position="351"/>
        <end position="421"/>
    </location>
</feature>
<dbReference type="GO" id="GO:0003729">
    <property type="term" value="F:mRNA binding"/>
    <property type="evidence" value="ECO:0007669"/>
    <property type="project" value="TreeGrafter"/>
</dbReference>
<name>A0A5B8XTP5_9DELT</name>
<dbReference type="SMART" id="SM00316">
    <property type="entry name" value="S1"/>
    <property type="match status" value="6"/>
</dbReference>
<keyword evidence="3 6" id="KW-0694">RNA-binding</keyword>
<dbReference type="GO" id="GO:0006412">
    <property type="term" value="P:translation"/>
    <property type="evidence" value="ECO:0007669"/>
    <property type="project" value="InterPro"/>
</dbReference>
<dbReference type="GO" id="GO:0022627">
    <property type="term" value="C:cytosolic small ribosomal subunit"/>
    <property type="evidence" value="ECO:0007669"/>
    <property type="project" value="TreeGrafter"/>
</dbReference>
<dbReference type="PANTHER" id="PTHR10724:SF7">
    <property type="entry name" value="SMALL RIBOSOMAL SUBUNIT PROTEIN BS1C"/>
    <property type="match status" value="1"/>
</dbReference>
<sequence>MPKMNDVQVASENLENTIVTATLSGKNEYGFLFDIGSDVPAFVEADEFLVEPAEGESIEVLVESQTPEYWEASWRKAKSLGLWEELKRWAQEGAVVEGTVLSVNRGGLSVDVGVRGFVPMSQIDRYRVEDATPLIGCRMPFKVIEFNEKDADLVLSRRALLEESLEDEKKKLLEELSPGQQFDGVVHTVTRYGAFVEIGAGVQGLLHRDNMSWGRVGRPSDFMQVGDRVRVVVLDVDEERGRIGLGHKQLQDDPWETSIDGFTEGDILEGKVTSLVDFGAFVAIGDNVEGLVHVTEISWDRVQNASDVLNVGDEVKVQIIGIDQNQRRLSLSIKRNLPNPWEVFAVEHPAGSRVTGKVVNFTDFGAFVEVASGVDGLIHISDFSWTKKVVKPEEVLELGQEVEAVVLEVDVEQGRLALGLKQLSEDPWEQAAKIAVPGEKIEVTVSRTTDFGAFVDIIPGIEGLIHISELREERVQRVTEVVKPGDTVKPLVLSFDREGQRIGLSLKRDSLGDVSEMTEYKEESAMALGDLLRDRLEQKTEE</sequence>
<feature type="domain" description="S1 motif" evidence="7">
    <location>
        <begin position="179"/>
        <end position="248"/>
    </location>
</feature>
<dbReference type="InterPro" id="IPR000110">
    <property type="entry name" value="Ribosomal_bS1"/>
</dbReference>
<dbReference type="EMBL" id="CP042467">
    <property type="protein sequence ID" value="QED27016.1"/>
    <property type="molecule type" value="Genomic_DNA"/>
</dbReference>
<dbReference type="Proteomes" id="UP000321595">
    <property type="component" value="Chromosome"/>
</dbReference>
<evidence type="ECO:0000256" key="1">
    <source>
        <dbReference type="ARBA" id="ARBA00006767"/>
    </source>
</evidence>
<dbReference type="FunFam" id="2.40.50.140:FF:000011">
    <property type="entry name" value="30S ribosomal protein S1"/>
    <property type="match status" value="1"/>
</dbReference>
<dbReference type="Gene3D" id="2.40.50.140">
    <property type="entry name" value="Nucleic acid-binding proteins"/>
    <property type="match status" value="5"/>
</dbReference>
<dbReference type="FunFam" id="2.40.50.140:FF:000051">
    <property type="entry name" value="RNA-binding transcriptional accessory protein"/>
    <property type="match status" value="2"/>
</dbReference>
<dbReference type="PRINTS" id="PR00681">
    <property type="entry name" value="RIBOSOMALS1"/>
</dbReference>
<dbReference type="SUPFAM" id="SSF50249">
    <property type="entry name" value="Nucleic acid-binding proteins"/>
    <property type="match status" value="5"/>
</dbReference>
<reference evidence="8 9" key="1">
    <citation type="submission" date="2019-08" db="EMBL/GenBank/DDBJ databases">
        <authorList>
            <person name="Liang Q."/>
        </authorList>
    </citation>
    <scope>NUCLEOTIDE SEQUENCE [LARGE SCALE GENOMIC DNA]</scope>
    <source>
        <strain evidence="8 9">V1718</strain>
    </source>
</reference>
<organism evidence="8 9">
    <name type="scientific">Microvenator marinus</name>
    <dbReference type="NCBI Taxonomy" id="2600177"/>
    <lineage>
        <taxon>Bacteria</taxon>
        <taxon>Deltaproteobacteria</taxon>
        <taxon>Bradymonadales</taxon>
        <taxon>Microvenatoraceae</taxon>
        <taxon>Microvenator</taxon>
    </lineage>
</organism>
<evidence type="ECO:0000256" key="3">
    <source>
        <dbReference type="ARBA" id="ARBA00022884"/>
    </source>
</evidence>
<dbReference type="InterPro" id="IPR012340">
    <property type="entry name" value="NA-bd_OB-fold"/>
</dbReference>